<accession>A0A4R1RZA5</accession>
<evidence type="ECO:0000313" key="4">
    <source>
        <dbReference type="Proteomes" id="UP000295008"/>
    </source>
</evidence>
<sequence>MPKAKILAVCGFGVGSSMILKMKIDEVLKSHGLSAEVFTTDVGTAASTPCDLIFTSKELEANIRSKAKVPVIAITNFINKQEIEEKGLTLLEQICRPDR</sequence>
<evidence type="ECO:0000259" key="2">
    <source>
        <dbReference type="PROSITE" id="PS51099"/>
    </source>
</evidence>
<evidence type="ECO:0000313" key="3">
    <source>
        <dbReference type="EMBL" id="TCL71580.1"/>
    </source>
</evidence>
<dbReference type="EMBL" id="SLUN01000007">
    <property type="protein sequence ID" value="TCL71580.1"/>
    <property type="molecule type" value="Genomic_DNA"/>
</dbReference>
<dbReference type="GO" id="GO:0009401">
    <property type="term" value="P:phosphoenolpyruvate-dependent sugar phosphotransferase system"/>
    <property type="evidence" value="ECO:0007669"/>
    <property type="project" value="InterPro"/>
</dbReference>
<dbReference type="InterPro" id="IPR036095">
    <property type="entry name" value="PTS_EIIB-like_sf"/>
</dbReference>
<dbReference type="InterPro" id="IPR003501">
    <property type="entry name" value="PTS_EIIB_2/3"/>
</dbReference>
<feature type="domain" description="PTS EIIB type-2" evidence="2">
    <location>
        <begin position="4"/>
        <end position="95"/>
    </location>
</feature>
<protein>
    <submittedName>
        <fullName evidence="3">PTS system IIB component (L-Asc family)</fullName>
    </submittedName>
</protein>
<dbReference type="AlphaFoldDB" id="A0A4R1RZA5"/>
<dbReference type="CDD" id="cd05563">
    <property type="entry name" value="PTS_IIB_ascorbate"/>
    <property type="match status" value="1"/>
</dbReference>
<dbReference type="RefSeq" id="WP_132013726.1">
    <property type="nucleotide sequence ID" value="NZ_SLUN01000007.1"/>
</dbReference>
<dbReference type="GO" id="GO:0008982">
    <property type="term" value="F:protein-N(PI)-phosphohistidine-sugar phosphotransferase activity"/>
    <property type="evidence" value="ECO:0007669"/>
    <property type="project" value="InterPro"/>
</dbReference>
<proteinExistence type="predicted"/>
<dbReference type="SUPFAM" id="SSF52794">
    <property type="entry name" value="PTS system IIB component-like"/>
    <property type="match status" value="1"/>
</dbReference>
<dbReference type="Gene3D" id="3.40.50.2300">
    <property type="match status" value="1"/>
</dbReference>
<keyword evidence="1" id="KW-0808">Transferase</keyword>
<comment type="caution">
    <text evidence="3">The sequence shown here is derived from an EMBL/GenBank/DDBJ whole genome shotgun (WGS) entry which is preliminary data.</text>
</comment>
<dbReference type="Proteomes" id="UP000295008">
    <property type="component" value="Unassembled WGS sequence"/>
</dbReference>
<gene>
    <name evidence="3" type="ORF">EDC14_100742</name>
</gene>
<reference evidence="3 4" key="1">
    <citation type="submission" date="2019-03" db="EMBL/GenBank/DDBJ databases">
        <title>Genomic Encyclopedia of Type Strains, Phase IV (KMG-IV): sequencing the most valuable type-strain genomes for metagenomic binning, comparative biology and taxonomic classification.</title>
        <authorList>
            <person name="Goeker M."/>
        </authorList>
    </citation>
    <scope>NUCLEOTIDE SEQUENCE [LARGE SCALE GENOMIC DNA]</scope>
    <source>
        <strain evidence="3 4">LX-B</strain>
    </source>
</reference>
<dbReference type="Pfam" id="PF02302">
    <property type="entry name" value="PTS_IIB"/>
    <property type="match status" value="1"/>
</dbReference>
<name>A0A4R1RZA5_HYDET</name>
<organism evidence="3 4">
    <name type="scientific">Hydrogenispora ethanolica</name>
    <dbReference type="NCBI Taxonomy" id="1082276"/>
    <lineage>
        <taxon>Bacteria</taxon>
        <taxon>Bacillati</taxon>
        <taxon>Bacillota</taxon>
        <taxon>Hydrogenispora</taxon>
    </lineage>
</organism>
<dbReference type="OrthoDB" id="6603449at2"/>
<dbReference type="PROSITE" id="PS51099">
    <property type="entry name" value="PTS_EIIB_TYPE_2"/>
    <property type="match status" value="1"/>
</dbReference>
<evidence type="ECO:0000256" key="1">
    <source>
        <dbReference type="ARBA" id="ARBA00022679"/>
    </source>
</evidence>
<keyword evidence="4" id="KW-1185">Reference proteome</keyword>
<dbReference type="InterPro" id="IPR013011">
    <property type="entry name" value="PTS_EIIB_2"/>
</dbReference>